<proteinExistence type="predicted"/>
<sequence>MLRTVCARCRQADWTNPVARRTASGCAVTCLRSRGRARCPPKTQNCYSWNAEPQPCVCVSADPRILTATSSDVRTRVLHEGGLSQNMSCVKLCIPTFLLCAVGLGCLLRPAACGAFIFGIAVRCFADSRRFCSRIIQPPIVSCCIAGLDTEYSGRQTS</sequence>
<accession>A0A165UXK6</accession>
<dbReference type="Proteomes" id="UP000076761">
    <property type="component" value="Unassembled WGS sequence"/>
</dbReference>
<keyword evidence="1" id="KW-0812">Transmembrane</keyword>
<protein>
    <submittedName>
        <fullName evidence="2">Uncharacterized protein</fullName>
    </submittedName>
</protein>
<reference evidence="2 3" key="1">
    <citation type="journal article" date="2016" name="Mol. Biol. Evol.">
        <title>Comparative Genomics of Early-Diverging Mushroom-Forming Fungi Provides Insights into the Origins of Lignocellulose Decay Capabilities.</title>
        <authorList>
            <person name="Nagy L.G."/>
            <person name="Riley R."/>
            <person name="Tritt A."/>
            <person name="Adam C."/>
            <person name="Daum C."/>
            <person name="Floudas D."/>
            <person name="Sun H."/>
            <person name="Yadav J.S."/>
            <person name="Pangilinan J."/>
            <person name="Larsson K.H."/>
            <person name="Matsuura K."/>
            <person name="Barry K."/>
            <person name="Labutti K."/>
            <person name="Kuo R."/>
            <person name="Ohm R.A."/>
            <person name="Bhattacharya S.S."/>
            <person name="Shirouzu T."/>
            <person name="Yoshinaga Y."/>
            <person name="Martin F.M."/>
            <person name="Grigoriev I.V."/>
            <person name="Hibbett D.S."/>
        </authorList>
    </citation>
    <scope>NUCLEOTIDE SEQUENCE [LARGE SCALE GENOMIC DNA]</scope>
    <source>
        <strain evidence="2 3">HHB14362 ss-1</strain>
    </source>
</reference>
<feature type="transmembrane region" description="Helical" evidence="1">
    <location>
        <begin position="96"/>
        <end position="126"/>
    </location>
</feature>
<evidence type="ECO:0000313" key="3">
    <source>
        <dbReference type="Proteomes" id="UP000076761"/>
    </source>
</evidence>
<dbReference type="AlphaFoldDB" id="A0A165UXK6"/>
<dbReference type="InParanoid" id="A0A165UXK6"/>
<evidence type="ECO:0000313" key="2">
    <source>
        <dbReference type="EMBL" id="KZT28850.1"/>
    </source>
</evidence>
<name>A0A165UXK6_9AGAM</name>
<gene>
    <name evidence="2" type="ORF">NEOLEDRAFT_783843</name>
</gene>
<keyword evidence="1" id="KW-1133">Transmembrane helix</keyword>
<keyword evidence="1" id="KW-0472">Membrane</keyword>
<evidence type="ECO:0000256" key="1">
    <source>
        <dbReference type="SAM" id="Phobius"/>
    </source>
</evidence>
<dbReference type="EMBL" id="KV425556">
    <property type="protein sequence ID" value="KZT28850.1"/>
    <property type="molecule type" value="Genomic_DNA"/>
</dbReference>
<keyword evidence="3" id="KW-1185">Reference proteome</keyword>
<organism evidence="2 3">
    <name type="scientific">Neolentinus lepideus HHB14362 ss-1</name>
    <dbReference type="NCBI Taxonomy" id="1314782"/>
    <lineage>
        <taxon>Eukaryota</taxon>
        <taxon>Fungi</taxon>
        <taxon>Dikarya</taxon>
        <taxon>Basidiomycota</taxon>
        <taxon>Agaricomycotina</taxon>
        <taxon>Agaricomycetes</taxon>
        <taxon>Gloeophyllales</taxon>
        <taxon>Gloeophyllaceae</taxon>
        <taxon>Neolentinus</taxon>
    </lineage>
</organism>